<reference evidence="1 2" key="1">
    <citation type="submission" date="2020-02" db="EMBL/GenBank/DDBJ databases">
        <authorList>
            <person name="Ma Q."/>
            <person name="Huang Y."/>
            <person name="Song X."/>
            <person name="Pei D."/>
        </authorList>
    </citation>
    <scope>NUCLEOTIDE SEQUENCE [LARGE SCALE GENOMIC DNA]</scope>
    <source>
        <strain evidence="1">Sxm20200214</strain>
        <tissue evidence="1">Leaf</tissue>
    </source>
</reference>
<organism evidence="1 2">
    <name type="scientific">Brassica carinata</name>
    <name type="common">Ethiopian mustard</name>
    <name type="synonym">Abyssinian cabbage</name>
    <dbReference type="NCBI Taxonomy" id="52824"/>
    <lineage>
        <taxon>Eukaryota</taxon>
        <taxon>Viridiplantae</taxon>
        <taxon>Streptophyta</taxon>
        <taxon>Embryophyta</taxon>
        <taxon>Tracheophyta</taxon>
        <taxon>Spermatophyta</taxon>
        <taxon>Magnoliopsida</taxon>
        <taxon>eudicotyledons</taxon>
        <taxon>Gunneridae</taxon>
        <taxon>Pentapetalae</taxon>
        <taxon>rosids</taxon>
        <taxon>malvids</taxon>
        <taxon>Brassicales</taxon>
        <taxon>Brassicaceae</taxon>
        <taxon>Brassiceae</taxon>
        <taxon>Brassica</taxon>
    </lineage>
</organism>
<comment type="caution">
    <text evidence="1">The sequence shown here is derived from an EMBL/GenBank/DDBJ whole genome shotgun (WGS) entry which is preliminary data.</text>
</comment>
<dbReference type="Proteomes" id="UP000886595">
    <property type="component" value="Unassembled WGS sequence"/>
</dbReference>
<dbReference type="AlphaFoldDB" id="A0A8X7Q4T0"/>
<keyword evidence="2" id="KW-1185">Reference proteome</keyword>
<evidence type="ECO:0000313" key="1">
    <source>
        <dbReference type="EMBL" id="KAG2263681.1"/>
    </source>
</evidence>
<proteinExistence type="predicted"/>
<gene>
    <name evidence="1" type="ORF">Bca52824_070760</name>
</gene>
<name>A0A8X7Q4T0_BRACI</name>
<dbReference type="EMBL" id="JAAMPC010000014">
    <property type="protein sequence ID" value="KAG2263681.1"/>
    <property type="molecule type" value="Genomic_DNA"/>
</dbReference>
<accession>A0A8X7Q4T0</accession>
<protein>
    <submittedName>
        <fullName evidence="1">Uncharacterized protein</fullName>
    </submittedName>
</protein>
<evidence type="ECO:0000313" key="2">
    <source>
        <dbReference type="Proteomes" id="UP000886595"/>
    </source>
</evidence>
<sequence>MKGSLLPPSLPPPAAAVLLEEVVADAWTTLPSTNGVSLVLKLGLNPTIYDIFIGLAPSM</sequence>